<protein>
    <recommendedName>
        <fullName evidence="3">DUF1641 domain-containing protein</fullName>
    </recommendedName>
</protein>
<accession>A0ABS1JC77</accession>
<comment type="caution">
    <text evidence="1">The sequence shown here is derived from an EMBL/GenBank/DDBJ whole genome shotgun (WGS) entry which is preliminary data.</text>
</comment>
<evidence type="ECO:0008006" key="3">
    <source>
        <dbReference type="Google" id="ProtNLM"/>
    </source>
</evidence>
<evidence type="ECO:0000313" key="1">
    <source>
        <dbReference type="EMBL" id="MBL0387872.1"/>
    </source>
</evidence>
<dbReference type="Proteomes" id="UP000602284">
    <property type="component" value="Unassembled WGS sequence"/>
</dbReference>
<proteinExistence type="predicted"/>
<sequence>MSNIDTDELREIADALEEMSNNHFGASSVNATKLMQAADEIDQLQKVVDDIAVAALNLVASDRPLLELLSNQIEELRNDKKYLEMRKRHYEVCLGVAEMDVAEYKEQIKAALALLPATTSDTVLDIQIWHAVSILKQALGDEEEGDHDDHDSTSDDV</sequence>
<reference evidence="1 2" key="1">
    <citation type="submission" date="2021-01" db="EMBL/GenBank/DDBJ databases">
        <title>Tumebacillus sp. strain ITR2 16S ribosomal RNA gene Genome sequencing and assembly.</title>
        <authorList>
            <person name="Kang M."/>
        </authorList>
    </citation>
    <scope>NUCLEOTIDE SEQUENCE [LARGE SCALE GENOMIC DNA]</scope>
    <source>
        <strain evidence="1 2">ITR2</strain>
    </source>
</reference>
<evidence type="ECO:0000313" key="2">
    <source>
        <dbReference type="Proteomes" id="UP000602284"/>
    </source>
</evidence>
<gene>
    <name evidence="1" type="ORF">JJB07_14620</name>
</gene>
<keyword evidence="2" id="KW-1185">Reference proteome</keyword>
<dbReference type="RefSeq" id="WP_201636297.1">
    <property type="nucleotide sequence ID" value="NZ_JAEQNB010000004.1"/>
</dbReference>
<organism evidence="1 2">
    <name type="scientific">Tumebacillus amylolyticus</name>
    <dbReference type="NCBI Taxonomy" id="2801339"/>
    <lineage>
        <taxon>Bacteria</taxon>
        <taxon>Bacillati</taxon>
        <taxon>Bacillota</taxon>
        <taxon>Bacilli</taxon>
        <taxon>Bacillales</taxon>
        <taxon>Alicyclobacillaceae</taxon>
        <taxon>Tumebacillus</taxon>
    </lineage>
</organism>
<name>A0ABS1JC77_9BACL</name>
<dbReference type="EMBL" id="JAEQNB010000004">
    <property type="protein sequence ID" value="MBL0387872.1"/>
    <property type="molecule type" value="Genomic_DNA"/>
</dbReference>